<gene>
    <name evidence="1" type="ORF">GYMLUDRAFT_101363</name>
</gene>
<dbReference type="Proteomes" id="UP000053593">
    <property type="component" value="Unassembled WGS sequence"/>
</dbReference>
<dbReference type="HOGENOM" id="CLU_2373007_0_0_1"/>
<protein>
    <submittedName>
        <fullName evidence="1">Uncharacterized protein</fullName>
    </submittedName>
</protein>
<sequence>MAMDDDGRKQDVGIKRIPTLMTDGSEKHSAAIWAEFAQKFDNLLTETVDEGSAKVILLCPSLRLYRGLSYGARTTLNKELDVTSCICSRSGKAEL</sequence>
<name>A0A0D0BX68_9AGAR</name>
<accession>A0A0D0BX68</accession>
<dbReference type="AlphaFoldDB" id="A0A0D0BX68"/>
<keyword evidence="2" id="KW-1185">Reference proteome</keyword>
<evidence type="ECO:0000313" key="1">
    <source>
        <dbReference type="EMBL" id="KIK50087.1"/>
    </source>
</evidence>
<proteinExistence type="predicted"/>
<organism evidence="1 2">
    <name type="scientific">Collybiopsis luxurians FD-317 M1</name>
    <dbReference type="NCBI Taxonomy" id="944289"/>
    <lineage>
        <taxon>Eukaryota</taxon>
        <taxon>Fungi</taxon>
        <taxon>Dikarya</taxon>
        <taxon>Basidiomycota</taxon>
        <taxon>Agaricomycotina</taxon>
        <taxon>Agaricomycetes</taxon>
        <taxon>Agaricomycetidae</taxon>
        <taxon>Agaricales</taxon>
        <taxon>Marasmiineae</taxon>
        <taxon>Omphalotaceae</taxon>
        <taxon>Collybiopsis</taxon>
        <taxon>Collybiopsis luxurians</taxon>
    </lineage>
</organism>
<reference evidence="1 2" key="1">
    <citation type="submission" date="2014-04" db="EMBL/GenBank/DDBJ databases">
        <title>Evolutionary Origins and Diversification of the Mycorrhizal Mutualists.</title>
        <authorList>
            <consortium name="DOE Joint Genome Institute"/>
            <consortium name="Mycorrhizal Genomics Consortium"/>
            <person name="Kohler A."/>
            <person name="Kuo A."/>
            <person name="Nagy L.G."/>
            <person name="Floudas D."/>
            <person name="Copeland A."/>
            <person name="Barry K.W."/>
            <person name="Cichocki N."/>
            <person name="Veneault-Fourrey C."/>
            <person name="LaButti K."/>
            <person name="Lindquist E.A."/>
            <person name="Lipzen A."/>
            <person name="Lundell T."/>
            <person name="Morin E."/>
            <person name="Murat C."/>
            <person name="Riley R."/>
            <person name="Ohm R."/>
            <person name="Sun H."/>
            <person name="Tunlid A."/>
            <person name="Henrissat B."/>
            <person name="Grigoriev I.V."/>
            <person name="Hibbett D.S."/>
            <person name="Martin F."/>
        </authorList>
    </citation>
    <scope>NUCLEOTIDE SEQUENCE [LARGE SCALE GENOMIC DNA]</scope>
    <source>
        <strain evidence="1 2">FD-317 M1</strain>
    </source>
</reference>
<evidence type="ECO:0000313" key="2">
    <source>
        <dbReference type="Proteomes" id="UP000053593"/>
    </source>
</evidence>
<dbReference type="EMBL" id="KN834932">
    <property type="protein sequence ID" value="KIK50087.1"/>
    <property type="molecule type" value="Genomic_DNA"/>
</dbReference>